<feature type="domain" description="Hcy-binding" evidence="5">
    <location>
        <begin position="1"/>
        <end position="292"/>
    </location>
</feature>
<dbReference type="PROSITE" id="PS50970">
    <property type="entry name" value="HCY"/>
    <property type="match status" value="1"/>
</dbReference>
<reference evidence="6 7" key="1">
    <citation type="submission" date="2019-04" db="EMBL/GenBank/DDBJ databases">
        <title>Genome sequence of Pelagicola litoralis CL-ES2.</title>
        <authorList>
            <person name="Cao J."/>
        </authorList>
    </citation>
    <scope>NUCLEOTIDE SEQUENCE [LARGE SCALE GENOMIC DNA]</scope>
    <source>
        <strain evidence="6 7">CL-ES2</strain>
    </source>
</reference>
<keyword evidence="3 4" id="KW-0862">Zinc</keyword>
<dbReference type="PIRSF" id="PIRSF037505">
    <property type="entry name" value="Betaine_HMT"/>
    <property type="match status" value="1"/>
</dbReference>
<dbReference type="GO" id="GO:0008168">
    <property type="term" value="F:methyltransferase activity"/>
    <property type="evidence" value="ECO:0007669"/>
    <property type="project" value="UniProtKB-UniRule"/>
</dbReference>
<dbReference type="Pfam" id="PF02574">
    <property type="entry name" value="S-methyl_trans"/>
    <property type="match status" value="1"/>
</dbReference>
<dbReference type="GO" id="GO:0009086">
    <property type="term" value="P:methionine biosynthetic process"/>
    <property type="evidence" value="ECO:0007669"/>
    <property type="project" value="InterPro"/>
</dbReference>
<protein>
    <submittedName>
        <fullName evidence="6">Homocysteine S-methyltransferase family protein</fullName>
    </submittedName>
</protein>
<dbReference type="InterPro" id="IPR017226">
    <property type="entry name" value="BHMT-like"/>
</dbReference>
<evidence type="ECO:0000256" key="4">
    <source>
        <dbReference type="PROSITE-ProRule" id="PRU00333"/>
    </source>
</evidence>
<keyword evidence="1 4" id="KW-0489">Methyltransferase</keyword>
<feature type="binding site" evidence="3 4">
    <location>
        <position position="204"/>
    </location>
    <ligand>
        <name>Zn(2+)</name>
        <dbReference type="ChEBI" id="CHEBI:29105"/>
    </ligand>
</feature>
<comment type="caution">
    <text evidence="6">The sequence shown here is derived from an EMBL/GenBank/DDBJ whole genome shotgun (WGS) entry which is preliminary data.</text>
</comment>
<feature type="binding site" evidence="4">
    <location>
        <position position="278"/>
    </location>
    <ligand>
        <name>Zn(2+)</name>
        <dbReference type="ChEBI" id="CHEBI:29105"/>
    </ligand>
</feature>
<feature type="binding site" evidence="4">
    <location>
        <position position="277"/>
    </location>
    <ligand>
        <name>Zn(2+)</name>
        <dbReference type="ChEBI" id="CHEBI:29105"/>
    </ligand>
</feature>
<keyword evidence="2 4" id="KW-0808">Transferase</keyword>
<dbReference type="RefSeq" id="WP_138016481.1">
    <property type="nucleotide sequence ID" value="NZ_SULI01000012.1"/>
</dbReference>
<dbReference type="SUPFAM" id="SSF82282">
    <property type="entry name" value="Homocysteine S-methyltransferase"/>
    <property type="match status" value="1"/>
</dbReference>
<evidence type="ECO:0000259" key="5">
    <source>
        <dbReference type="PROSITE" id="PS50970"/>
    </source>
</evidence>
<proteinExistence type="predicted"/>
<dbReference type="GO" id="GO:0008270">
    <property type="term" value="F:zinc ion binding"/>
    <property type="evidence" value="ECO:0007669"/>
    <property type="project" value="InterPro"/>
</dbReference>
<evidence type="ECO:0000256" key="3">
    <source>
        <dbReference type="PIRSR" id="PIRSR037505-2"/>
    </source>
</evidence>
<evidence type="ECO:0000313" key="6">
    <source>
        <dbReference type="EMBL" id="TKZ19445.1"/>
    </source>
</evidence>
<dbReference type="PANTHER" id="PTHR11103:SF18">
    <property type="entry name" value="SLR1189 PROTEIN"/>
    <property type="match status" value="1"/>
</dbReference>
<keyword evidence="7" id="KW-1185">Reference proteome</keyword>
<sequence>MTGITLLGGSVGQEIVMRSSMPATPLWSTSVMMETPEIVGQVHSDYFDAGATVATTNTYAVHRDRLAPVHLEPAFERLIETALEQAERAVSAHPQSTARIAGSLGPLGASYRPDICPPADQARGLYAELVRLMQDRVDFFIIETVASIEHAKGALLGAADTTKPVWLAVSVQDEDGTRLRSGEPLQDLSEVIEKFAPDAVLVNCSRPEVVLSALEVVAQFGKPFGAYANGFTQISDAFLQDRPTVDALTARDDLAPDAYADFVMTWIEQGATIVGGCCEIGPAHIAEMARRIVASGYTVV</sequence>
<evidence type="ECO:0000256" key="2">
    <source>
        <dbReference type="ARBA" id="ARBA00022679"/>
    </source>
</evidence>
<accession>A0A4U7N1D9</accession>
<organism evidence="6 7">
    <name type="scientific">Shimia litoralis</name>
    <dbReference type="NCBI Taxonomy" id="420403"/>
    <lineage>
        <taxon>Bacteria</taxon>
        <taxon>Pseudomonadati</taxon>
        <taxon>Pseudomonadota</taxon>
        <taxon>Alphaproteobacteria</taxon>
        <taxon>Rhodobacterales</taxon>
        <taxon>Roseobacteraceae</taxon>
    </lineage>
</organism>
<keyword evidence="3 4" id="KW-0479">Metal-binding</keyword>
<evidence type="ECO:0000256" key="1">
    <source>
        <dbReference type="ARBA" id="ARBA00022603"/>
    </source>
</evidence>
<dbReference type="OrthoDB" id="9803687at2"/>
<dbReference type="EMBL" id="SULI01000012">
    <property type="protein sequence ID" value="TKZ19445.1"/>
    <property type="molecule type" value="Genomic_DNA"/>
</dbReference>
<dbReference type="GO" id="GO:0032259">
    <property type="term" value="P:methylation"/>
    <property type="evidence" value="ECO:0007669"/>
    <property type="project" value="UniProtKB-KW"/>
</dbReference>
<evidence type="ECO:0000313" key="7">
    <source>
        <dbReference type="Proteomes" id="UP000306575"/>
    </source>
</evidence>
<dbReference type="Gene3D" id="3.20.20.330">
    <property type="entry name" value="Homocysteine-binding-like domain"/>
    <property type="match status" value="1"/>
</dbReference>
<dbReference type="Proteomes" id="UP000306575">
    <property type="component" value="Unassembled WGS sequence"/>
</dbReference>
<dbReference type="InterPro" id="IPR003726">
    <property type="entry name" value="HCY_dom"/>
</dbReference>
<comment type="cofactor">
    <cofactor evidence="3">
        <name>Zn(2+)</name>
        <dbReference type="ChEBI" id="CHEBI:29105"/>
    </cofactor>
    <text evidence="3">Binds 1 zinc ion per subunit.</text>
</comment>
<name>A0A4U7N1D9_9RHOB</name>
<gene>
    <name evidence="6" type="ORF">FAP39_11165</name>
</gene>
<dbReference type="InterPro" id="IPR036589">
    <property type="entry name" value="HCY_dom_sf"/>
</dbReference>
<dbReference type="AlphaFoldDB" id="A0A4U7N1D9"/>
<dbReference type="PANTHER" id="PTHR11103">
    <property type="entry name" value="SLR1189 PROTEIN"/>
    <property type="match status" value="1"/>
</dbReference>